<sequence length="46" mass="5682">MTIPMNVKEMIYIKDERIIFTPDKFEYDITDYIGELIEELEKLKRR</sequence>
<dbReference type="RefSeq" id="WP_153309563.1">
    <property type="nucleotide sequence ID" value="NZ_CEHX01000162.1"/>
</dbReference>
<reference evidence="1" key="1">
    <citation type="submission" date="2023-07" db="EMBL/GenBank/DDBJ databases">
        <title>Characterization of virulence traits, antimicrobial resistance genes carried by mobile genetic elements and competence in Streptococcus suis strains isolated in France.</title>
        <authorList>
            <person name="Dechene-Tempier M."/>
            <person name="Marois-Crehan C."/>
            <person name="De Boisseson C."/>
            <person name="Lucas P."/>
            <person name="Bougeard S."/>
            <person name="Libante V."/>
            <person name="Payot S."/>
        </authorList>
    </citation>
    <scope>NUCLEOTIDE SEQUENCE</scope>
    <source>
        <strain evidence="1">1551</strain>
    </source>
</reference>
<protein>
    <submittedName>
        <fullName evidence="1">Uncharacterized protein</fullName>
    </submittedName>
</protein>
<comment type="caution">
    <text evidence="1">The sequence shown here is derived from an EMBL/GenBank/DDBJ whole genome shotgun (WGS) entry which is preliminary data.</text>
</comment>
<organism evidence="1 2">
    <name type="scientific">Streptococcus suis</name>
    <dbReference type="NCBI Taxonomy" id="1307"/>
    <lineage>
        <taxon>Bacteria</taxon>
        <taxon>Bacillati</taxon>
        <taxon>Bacillota</taxon>
        <taxon>Bacilli</taxon>
        <taxon>Lactobacillales</taxon>
        <taxon>Streptococcaceae</taxon>
        <taxon>Streptococcus</taxon>
    </lineage>
</organism>
<dbReference type="AlphaFoldDB" id="A0AAJ2UHQ3"/>
<proteinExistence type="predicted"/>
<gene>
    <name evidence="1" type="ORF">Q7V66_02315</name>
</gene>
<name>A0AAJ2UHQ3_STRSU</name>
<dbReference type="EMBL" id="JAUTFL010000003">
    <property type="protein sequence ID" value="MDW8644987.1"/>
    <property type="molecule type" value="Genomic_DNA"/>
</dbReference>
<evidence type="ECO:0000313" key="1">
    <source>
        <dbReference type="EMBL" id="MDW8644987.1"/>
    </source>
</evidence>
<accession>A0AAJ2UHQ3</accession>
<dbReference type="Proteomes" id="UP001276229">
    <property type="component" value="Unassembled WGS sequence"/>
</dbReference>
<evidence type="ECO:0000313" key="2">
    <source>
        <dbReference type="Proteomes" id="UP001276229"/>
    </source>
</evidence>